<dbReference type="PROSITE" id="PS51257">
    <property type="entry name" value="PROKAR_LIPOPROTEIN"/>
    <property type="match status" value="1"/>
</dbReference>
<gene>
    <name evidence="1" type="ORF">BILFYP9_03801</name>
</gene>
<name>A0A6N2WUB8_9BACE</name>
<dbReference type="RefSeq" id="WP_138291415.1">
    <property type="nucleotide sequence ID" value="NZ_BAABZC010000001.1"/>
</dbReference>
<organism evidence="1">
    <name type="scientific">Bacteroides intestinalis</name>
    <dbReference type="NCBI Taxonomy" id="329854"/>
    <lineage>
        <taxon>Bacteria</taxon>
        <taxon>Pseudomonadati</taxon>
        <taxon>Bacteroidota</taxon>
        <taxon>Bacteroidia</taxon>
        <taxon>Bacteroidales</taxon>
        <taxon>Bacteroidaceae</taxon>
        <taxon>Bacteroides</taxon>
    </lineage>
</organism>
<sequence>MKHLFYFVCLMLLWAGCSGEDDPQSDLFVTTRMGVNDVHLTLSDHTMYISWNKPFGDGMGISVEVYDQSSALSSSCLGSFFSKNDCGQSSFSMSSAYYTYPSTLPLIAKVTLVPSSGSSSMVMNVPINNTNPEYTPIALCNHSYTPQNPNLRIELNENLSTLDFYTNLSTLGNLVYKLQIQGYYRDSDGILRYGNEESMSSTSLYSLEENREFQARFHLQNMEKFANSSDAYVNLEVRIHDKSCRNAYYPVNNGMFPKCTNYCKYEFAAVPLSMVNRVVSMNIVRDTNPDWH</sequence>
<proteinExistence type="predicted"/>
<dbReference type="AlphaFoldDB" id="A0A6N2WUB8"/>
<accession>A0A6N2WUB8</accession>
<reference evidence="1" key="1">
    <citation type="submission" date="2019-11" db="EMBL/GenBank/DDBJ databases">
        <authorList>
            <person name="Feng L."/>
        </authorList>
    </citation>
    <scope>NUCLEOTIDE SEQUENCE</scope>
    <source>
        <strain evidence="1">BintestinalisLFYP9</strain>
    </source>
</reference>
<evidence type="ECO:0000313" key="1">
    <source>
        <dbReference type="EMBL" id="VYT45327.1"/>
    </source>
</evidence>
<protein>
    <submittedName>
        <fullName evidence="1">Uncharacterized protein</fullName>
    </submittedName>
</protein>
<dbReference type="EMBL" id="CACRSU010000048">
    <property type="protein sequence ID" value="VYT45327.1"/>
    <property type="molecule type" value="Genomic_DNA"/>
</dbReference>